<accession>A0A545AY49</accession>
<comment type="caution">
    <text evidence="9">The sequence shown here is derived from an EMBL/GenBank/DDBJ whole genome shotgun (WGS) entry which is preliminary data.</text>
</comment>
<keyword evidence="5 7" id="KW-1133">Transmembrane helix</keyword>
<organism evidence="9 10">
    <name type="scientific">Cryptosporangium phraense</name>
    <dbReference type="NCBI Taxonomy" id="2593070"/>
    <lineage>
        <taxon>Bacteria</taxon>
        <taxon>Bacillati</taxon>
        <taxon>Actinomycetota</taxon>
        <taxon>Actinomycetes</taxon>
        <taxon>Cryptosporangiales</taxon>
        <taxon>Cryptosporangiaceae</taxon>
        <taxon>Cryptosporangium</taxon>
    </lineage>
</organism>
<proteinExistence type="inferred from homology"/>
<dbReference type="CDD" id="cd06261">
    <property type="entry name" value="TM_PBP2"/>
    <property type="match status" value="1"/>
</dbReference>
<dbReference type="GO" id="GO:0005886">
    <property type="term" value="C:plasma membrane"/>
    <property type="evidence" value="ECO:0007669"/>
    <property type="project" value="UniProtKB-SubCell"/>
</dbReference>
<dbReference type="PANTHER" id="PTHR43386">
    <property type="entry name" value="OLIGOPEPTIDE TRANSPORT SYSTEM PERMEASE PROTEIN APPC"/>
    <property type="match status" value="1"/>
</dbReference>
<protein>
    <submittedName>
        <fullName evidence="9">ABC transporter permease</fullName>
    </submittedName>
</protein>
<keyword evidence="6 7" id="KW-0472">Membrane</keyword>
<keyword evidence="3" id="KW-1003">Cell membrane</keyword>
<dbReference type="Proteomes" id="UP000317982">
    <property type="component" value="Unassembled WGS sequence"/>
</dbReference>
<evidence type="ECO:0000256" key="7">
    <source>
        <dbReference type="RuleBase" id="RU363032"/>
    </source>
</evidence>
<name>A0A545AY49_9ACTN</name>
<evidence type="ECO:0000256" key="1">
    <source>
        <dbReference type="ARBA" id="ARBA00004651"/>
    </source>
</evidence>
<dbReference type="InParanoid" id="A0A545AY49"/>
<evidence type="ECO:0000313" key="9">
    <source>
        <dbReference type="EMBL" id="TQS46201.1"/>
    </source>
</evidence>
<keyword evidence="4 7" id="KW-0812">Transmembrane</keyword>
<evidence type="ECO:0000256" key="4">
    <source>
        <dbReference type="ARBA" id="ARBA00022692"/>
    </source>
</evidence>
<evidence type="ECO:0000256" key="6">
    <source>
        <dbReference type="ARBA" id="ARBA00023136"/>
    </source>
</evidence>
<feature type="transmembrane region" description="Helical" evidence="7">
    <location>
        <begin position="232"/>
        <end position="255"/>
    </location>
</feature>
<feature type="transmembrane region" description="Helical" evidence="7">
    <location>
        <begin position="68"/>
        <end position="92"/>
    </location>
</feature>
<evidence type="ECO:0000259" key="8">
    <source>
        <dbReference type="PROSITE" id="PS50928"/>
    </source>
</evidence>
<dbReference type="PANTHER" id="PTHR43386:SF25">
    <property type="entry name" value="PEPTIDE ABC TRANSPORTER PERMEASE PROTEIN"/>
    <property type="match status" value="1"/>
</dbReference>
<dbReference type="EMBL" id="VIRS01000003">
    <property type="protein sequence ID" value="TQS46201.1"/>
    <property type="molecule type" value="Genomic_DNA"/>
</dbReference>
<feature type="transmembrane region" description="Helical" evidence="7">
    <location>
        <begin position="104"/>
        <end position="125"/>
    </location>
</feature>
<dbReference type="Gene3D" id="1.10.3720.10">
    <property type="entry name" value="MetI-like"/>
    <property type="match status" value="1"/>
</dbReference>
<evidence type="ECO:0000256" key="2">
    <source>
        <dbReference type="ARBA" id="ARBA00022448"/>
    </source>
</evidence>
<feature type="domain" description="ABC transmembrane type-1" evidence="8">
    <location>
        <begin position="66"/>
        <end position="255"/>
    </location>
</feature>
<dbReference type="AlphaFoldDB" id="A0A545AY49"/>
<sequence>MKRPGTVLSVVFLGGLVLAAIWPHLFSSTDPNAADIQQTLAPPSGQHWFGTDQNGRDLYARVITGARLSLLLGVAASALALVAGTLIGVLAAQGGRAANAVVNRLLDILLSIPGLLLVFLVIAVLGAGTGQTILGVALVTTPGYARVVRGEVIRLRGAVHLEAARTLGWSRPQVVLRHLVPNALGPVLVLATIGVGTAISIGSALSFLGLGPQAPTAEWGAMLSSSRDYFTVAWWPAIFPGLAITASVLAITVAGQSLQLRLEGRAPR</sequence>
<evidence type="ECO:0000256" key="5">
    <source>
        <dbReference type="ARBA" id="ARBA00022989"/>
    </source>
</evidence>
<reference evidence="9 10" key="1">
    <citation type="submission" date="2019-07" db="EMBL/GenBank/DDBJ databases">
        <title>Cryptosporangium phraense sp. nov., isolated from plant litter.</title>
        <authorList>
            <person name="Suriyachadkun C."/>
        </authorList>
    </citation>
    <scope>NUCLEOTIDE SEQUENCE [LARGE SCALE GENOMIC DNA]</scope>
    <source>
        <strain evidence="9 10">A-T 5661</strain>
    </source>
</reference>
<dbReference type="Pfam" id="PF00528">
    <property type="entry name" value="BPD_transp_1"/>
    <property type="match status" value="1"/>
</dbReference>
<dbReference type="RefSeq" id="WP_142703608.1">
    <property type="nucleotide sequence ID" value="NZ_VIRS01000003.1"/>
</dbReference>
<dbReference type="InterPro" id="IPR035906">
    <property type="entry name" value="MetI-like_sf"/>
</dbReference>
<dbReference type="SUPFAM" id="SSF161098">
    <property type="entry name" value="MetI-like"/>
    <property type="match status" value="1"/>
</dbReference>
<dbReference type="InterPro" id="IPR000515">
    <property type="entry name" value="MetI-like"/>
</dbReference>
<dbReference type="OrthoDB" id="6637947at2"/>
<comment type="similarity">
    <text evidence="7">Belongs to the binding-protein-dependent transport system permease family.</text>
</comment>
<dbReference type="GO" id="GO:0055085">
    <property type="term" value="P:transmembrane transport"/>
    <property type="evidence" value="ECO:0007669"/>
    <property type="project" value="InterPro"/>
</dbReference>
<gene>
    <name evidence="9" type="ORF">FL583_06925</name>
</gene>
<keyword evidence="2 7" id="KW-0813">Transport</keyword>
<dbReference type="PROSITE" id="PS50928">
    <property type="entry name" value="ABC_TM1"/>
    <property type="match status" value="1"/>
</dbReference>
<keyword evidence="10" id="KW-1185">Reference proteome</keyword>
<dbReference type="InterPro" id="IPR050366">
    <property type="entry name" value="BP-dependent_transpt_permease"/>
</dbReference>
<evidence type="ECO:0000313" key="10">
    <source>
        <dbReference type="Proteomes" id="UP000317982"/>
    </source>
</evidence>
<evidence type="ECO:0000256" key="3">
    <source>
        <dbReference type="ARBA" id="ARBA00022475"/>
    </source>
</evidence>
<comment type="subcellular location">
    <subcellularLocation>
        <location evidence="1 7">Cell membrane</location>
        <topology evidence="1 7">Multi-pass membrane protein</topology>
    </subcellularLocation>
</comment>
<feature type="transmembrane region" description="Helical" evidence="7">
    <location>
        <begin position="187"/>
        <end position="212"/>
    </location>
</feature>